<name>A0A1A9UYQ6_GLOAU</name>
<reference evidence="1" key="1">
    <citation type="submission" date="2020-05" db="UniProtKB">
        <authorList>
            <consortium name="EnsemblMetazoa"/>
        </authorList>
    </citation>
    <scope>IDENTIFICATION</scope>
    <source>
        <strain evidence="1">TTRI</strain>
    </source>
</reference>
<sequence length="111" mass="12619">MNSVQLFAVDLPRTLTSTERCDSDLIAGYKYIYDSQRKMEMPSFPMRLVSEICANLTINIQSSMVTESKHLCYVSINECTQNLAELLNFYIMISGATCRVVKTPQCYAELN</sequence>
<dbReference type="AlphaFoldDB" id="A0A1A9UYQ6"/>
<evidence type="ECO:0000313" key="2">
    <source>
        <dbReference type="Proteomes" id="UP000078200"/>
    </source>
</evidence>
<protein>
    <submittedName>
        <fullName evidence="1">Uncharacterized protein</fullName>
    </submittedName>
</protein>
<proteinExistence type="predicted"/>
<dbReference type="Proteomes" id="UP000078200">
    <property type="component" value="Unassembled WGS sequence"/>
</dbReference>
<evidence type="ECO:0000313" key="1">
    <source>
        <dbReference type="EnsemblMetazoa" id="GAUT020032-PA"/>
    </source>
</evidence>
<keyword evidence="2" id="KW-1185">Reference proteome</keyword>
<dbReference type="VEuPathDB" id="VectorBase:GAUT020032"/>
<dbReference type="EnsemblMetazoa" id="GAUT020032-RA">
    <property type="protein sequence ID" value="GAUT020032-PA"/>
    <property type="gene ID" value="GAUT020032"/>
</dbReference>
<organism evidence="1 2">
    <name type="scientific">Glossina austeni</name>
    <name type="common">Savannah tsetse fly</name>
    <dbReference type="NCBI Taxonomy" id="7395"/>
    <lineage>
        <taxon>Eukaryota</taxon>
        <taxon>Metazoa</taxon>
        <taxon>Ecdysozoa</taxon>
        <taxon>Arthropoda</taxon>
        <taxon>Hexapoda</taxon>
        <taxon>Insecta</taxon>
        <taxon>Pterygota</taxon>
        <taxon>Neoptera</taxon>
        <taxon>Endopterygota</taxon>
        <taxon>Diptera</taxon>
        <taxon>Brachycera</taxon>
        <taxon>Muscomorpha</taxon>
        <taxon>Hippoboscoidea</taxon>
        <taxon>Glossinidae</taxon>
        <taxon>Glossina</taxon>
    </lineage>
</organism>
<accession>A0A1A9UYQ6</accession>